<sequence length="385" mass="44140">MSLPASEVKLTDTENKDCHPTWQRVPTQRYSKRKRVTNSPPNTKRHSSYSQAEASTSNRYSGLPIDLTEEPTEITPENSQKVRPKKIHKPPPIILYGIEDLSNLTDLLNKRVASGTYSYKIINRDQLRIVTQSTEIYKELIDHVRNNGLIGHTFTQKEKKCYRIVVKNLHHTTPKTAIIEEIEKTGNKVRGEIICAISRKNKKPLNMCQQYGHTKNNCMRPYRCVKCSEGHRTIDCPKKDRNTPATCALCFGDHPANYKGCQVYKEIRARKMTHTANNKTIPAPRNINKQLNVPKFEQFPPLKTPKLARQNSNSIPETNKTQKRQNIPYSKVVGHRERTTEDTQPQPTNLLEQVIIKQSEKIDILIQQMGTLMGLLTTLIAQQQK</sequence>
<dbReference type="Proteomes" id="UP001549920">
    <property type="component" value="Unassembled WGS sequence"/>
</dbReference>
<protein>
    <recommendedName>
        <fullName evidence="4">Gag-like protein</fullName>
    </recommendedName>
</protein>
<dbReference type="EMBL" id="JBEUOH010000002">
    <property type="protein sequence ID" value="KAL0901873.1"/>
    <property type="molecule type" value="Genomic_DNA"/>
</dbReference>
<proteinExistence type="predicted"/>
<evidence type="ECO:0000313" key="3">
    <source>
        <dbReference type="Proteomes" id="UP001549920"/>
    </source>
</evidence>
<feature type="region of interest" description="Disordered" evidence="1">
    <location>
        <begin position="1"/>
        <end position="85"/>
    </location>
</feature>
<feature type="compositionally biased region" description="Polar residues" evidence="1">
    <location>
        <begin position="309"/>
        <end position="326"/>
    </location>
</feature>
<feature type="compositionally biased region" description="Polar residues" evidence="1">
    <location>
        <begin position="37"/>
        <end position="60"/>
    </location>
</feature>
<feature type="region of interest" description="Disordered" evidence="1">
    <location>
        <begin position="305"/>
        <end position="326"/>
    </location>
</feature>
<evidence type="ECO:0000313" key="2">
    <source>
        <dbReference type="EMBL" id="KAL0901873.1"/>
    </source>
</evidence>
<organism evidence="2 3">
    <name type="scientific">Loxostege sticticalis</name>
    <name type="common">Beet webworm moth</name>
    <dbReference type="NCBI Taxonomy" id="481309"/>
    <lineage>
        <taxon>Eukaryota</taxon>
        <taxon>Metazoa</taxon>
        <taxon>Ecdysozoa</taxon>
        <taxon>Arthropoda</taxon>
        <taxon>Hexapoda</taxon>
        <taxon>Insecta</taxon>
        <taxon>Pterygota</taxon>
        <taxon>Neoptera</taxon>
        <taxon>Endopterygota</taxon>
        <taxon>Lepidoptera</taxon>
        <taxon>Glossata</taxon>
        <taxon>Ditrysia</taxon>
        <taxon>Pyraloidea</taxon>
        <taxon>Crambidae</taxon>
        <taxon>Pyraustinae</taxon>
        <taxon>Loxostege</taxon>
    </lineage>
</organism>
<evidence type="ECO:0008006" key="4">
    <source>
        <dbReference type="Google" id="ProtNLM"/>
    </source>
</evidence>
<comment type="caution">
    <text evidence="2">The sequence shown here is derived from an EMBL/GenBank/DDBJ whole genome shotgun (WGS) entry which is preliminary data.</text>
</comment>
<evidence type="ECO:0000256" key="1">
    <source>
        <dbReference type="SAM" id="MobiDB-lite"/>
    </source>
</evidence>
<reference evidence="2 3" key="1">
    <citation type="submission" date="2024-06" db="EMBL/GenBank/DDBJ databases">
        <title>A chromosome-level genome assembly of beet webworm, Loxostege sticticalis.</title>
        <authorList>
            <person name="Zhang Y."/>
        </authorList>
    </citation>
    <scope>NUCLEOTIDE SEQUENCE [LARGE SCALE GENOMIC DNA]</scope>
    <source>
        <strain evidence="2">AQ026</strain>
        <tissue evidence="2">Whole body</tissue>
    </source>
</reference>
<gene>
    <name evidence="2" type="ORF">ABMA27_007028</name>
</gene>
<keyword evidence="3" id="KW-1185">Reference proteome</keyword>
<name>A0ABR3ILE6_LOXSC</name>
<accession>A0ABR3ILE6</accession>
<feature type="compositionally biased region" description="Basic and acidic residues" evidence="1">
    <location>
        <begin position="9"/>
        <end position="19"/>
    </location>
</feature>